<dbReference type="PANTHER" id="PTHR43004:SF19">
    <property type="entry name" value="BINDING MONOOXYGENASE, PUTATIVE (JCVI)-RELATED"/>
    <property type="match status" value="1"/>
</dbReference>
<protein>
    <submittedName>
        <fullName evidence="5">FAD-dependent monooxygenase</fullName>
    </submittedName>
</protein>
<dbReference type="RefSeq" id="WP_274202613.1">
    <property type="nucleotide sequence ID" value="NZ_JAQZAO010000010.1"/>
</dbReference>
<dbReference type="InterPro" id="IPR036188">
    <property type="entry name" value="FAD/NAD-bd_sf"/>
</dbReference>
<comment type="caution">
    <text evidence="5">The sequence shown here is derived from an EMBL/GenBank/DDBJ whole genome shotgun (WGS) entry which is preliminary data.</text>
</comment>
<accession>A0ABT5SYZ5</accession>
<keyword evidence="3" id="KW-0274">FAD</keyword>
<keyword evidence="5" id="KW-0560">Oxidoreductase</keyword>
<dbReference type="PANTHER" id="PTHR43004">
    <property type="entry name" value="TRK SYSTEM POTASSIUM UPTAKE PROTEIN"/>
    <property type="match status" value="1"/>
</dbReference>
<name>A0ABT5SYZ5_9PSEU</name>
<dbReference type="GO" id="GO:0004497">
    <property type="term" value="F:monooxygenase activity"/>
    <property type="evidence" value="ECO:0007669"/>
    <property type="project" value="UniProtKB-KW"/>
</dbReference>
<dbReference type="Pfam" id="PF01494">
    <property type="entry name" value="FAD_binding_3"/>
    <property type="match status" value="1"/>
</dbReference>
<dbReference type="Gene3D" id="3.30.70.2450">
    <property type="match status" value="1"/>
</dbReference>
<evidence type="ECO:0000256" key="2">
    <source>
        <dbReference type="ARBA" id="ARBA00022630"/>
    </source>
</evidence>
<keyword evidence="5" id="KW-0503">Monooxygenase</keyword>
<dbReference type="Gene3D" id="3.50.50.60">
    <property type="entry name" value="FAD/NAD(P)-binding domain"/>
    <property type="match status" value="1"/>
</dbReference>
<comment type="cofactor">
    <cofactor evidence="1">
        <name>FAD</name>
        <dbReference type="ChEBI" id="CHEBI:57692"/>
    </cofactor>
</comment>
<keyword evidence="6" id="KW-1185">Reference proteome</keyword>
<dbReference type="InterPro" id="IPR002938">
    <property type="entry name" value="FAD-bd"/>
</dbReference>
<dbReference type="EMBL" id="JAQZAO010000010">
    <property type="protein sequence ID" value="MDD7968084.1"/>
    <property type="molecule type" value="Genomic_DNA"/>
</dbReference>
<sequence length="515" mass="54673">MSAEVLVVGAGPTGLALALHARAHGARVRIVDPRTGPRPSRALVVHPRTLEQLRPLGVIDALSERALDDPQALVHLGARTVRVRLDDLGIAGRPLGHPWMIRQQDVEDVLARTLEQRGVPVERGPALEDLAAGPDVVRARLRGPGGEERVDARWVAGCDGVASTVRTLAGIPVAVRPYRQEVLLADVDLSPEPGADLEPGVAHVAAARSGLVFVFALGERAPWRVLATRGPTRAGGQGPPGRDELQQLLDAGGLRVRVGRVAWSDRLRLARRLARTYRQGPVFLAGDAAHSHSPAAAQGMNLGLQDAAALGWRLAHADSARKPDLLLDSYGDERRPVACASIALTDLVFWAESSPTAVAGLLRGVVAPLAAPLAPALLRRPTLTAPAVRLLAGLWVHHRQSPLSCDDHSGRGALRPGDRLPDAAVMADHGPSRLHDLTATPGVHVLLARDARDVPLPTVGPGVHVHRLRDRPGTTVLAVRPDGYLGYRGTDPARLRAWLGDIGALDRDRAATSIS</sequence>
<evidence type="ECO:0000259" key="4">
    <source>
        <dbReference type="Pfam" id="PF01494"/>
    </source>
</evidence>
<dbReference type="PRINTS" id="PR00420">
    <property type="entry name" value="RNGMNOXGNASE"/>
</dbReference>
<keyword evidence="2" id="KW-0285">Flavoprotein</keyword>
<proteinExistence type="predicted"/>
<evidence type="ECO:0000313" key="5">
    <source>
        <dbReference type="EMBL" id="MDD7968084.1"/>
    </source>
</evidence>
<dbReference type="Proteomes" id="UP001300763">
    <property type="component" value="Unassembled WGS sequence"/>
</dbReference>
<reference evidence="5 6" key="1">
    <citation type="submission" date="2023-02" db="EMBL/GenBank/DDBJ databases">
        <title>Genome sequencing required for Actinomycetospora new species description.</title>
        <authorList>
            <person name="Saimee Y."/>
            <person name="Duangmal K."/>
        </authorList>
    </citation>
    <scope>NUCLEOTIDE SEQUENCE [LARGE SCALE GENOMIC DNA]</scope>
    <source>
        <strain evidence="5 6">DW7H6</strain>
    </source>
</reference>
<evidence type="ECO:0000256" key="3">
    <source>
        <dbReference type="ARBA" id="ARBA00022827"/>
    </source>
</evidence>
<feature type="domain" description="FAD-binding" evidence="4">
    <location>
        <begin position="3"/>
        <end position="340"/>
    </location>
</feature>
<dbReference type="SUPFAM" id="SSF51905">
    <property type="entry name" value="FAD/NAD(P)-binding domain"/>
    <property type="match status" value="1"/>
</dbReference>
<evidence type="ECO:0000256" key="1">
    <source>
        <dbReference type="ARBA" id="ARBA00001974"/>
    </source>
</evidence>
<dbReference type="InterPro" id="IPR050641">
    <property type="entry name" value="RIFMO-like"/>
</dbReference>
<organism evidence="5 6">
    <name type="scientific">Actinomycetospora lemnae</name>
    <dbReference type="NCBI Taxonomy" id="3019891"/>
    <lineage>
        <taxon>Bacteria</taxon>
        <taxon>Bacillati</taxon>
        <taxon>Actinomycetota</taxon>
        <taxon>Actinomycetes</taxon>
        <taxon>Pseudonocardiales</taxon>
        <taxon>Pseudonocardiaceae</taxon>
        <taxon>Actinomycetospora</taxon>
    </lineage>
</organism>
<evidence type="ECO:0000313" key="6">
    <source>
        <dbReference type="Proteomes" id="UP001300763"/>
    </source>
</evidence>
<gene>
    <name evidence="5" type="ORF">PGB27_22290</name>
</gene>